<dbReference type="GO" id="GO:0005886">
    <property type="term" value="C:plasma membrane"/>
    <property type="evidence" value="ECO:0007669"/>
    <property type="project" value="UniProtKB-SubCell"/>
</dbReference>
<keyword evidence="4 7" id="KW-0812">Transmembrane</keyword>
<sequence length="328" mass="35336">MATGTTGTGAPAGVTPARRSGGAGGAIGAGRGRRDRPNRYPDNRWAAILLAVPFAGLVIFYLWPLVRTVLLSLSEGTAFTGYSVTGFDNWQRVLDGGEVWGALVNTLVYAAIVLLGVPIAMVLAALLHQRELRGRSFYRTLYFVPVVTMPVAVAMVWRYIYNGDFGLLNEVLDAVGGPTRAWVADPDTALYAVAVVGIWMALGTNLIILAAGLEAVPESLEEAATLDGAGPVRRFFSVTVPLLTPSIFLVSVLSVIGSLQMFDLLFIMLGRTNPALADSKTIVYLFYEEAFVRNDRPLGAVIALITLVVTLAVTAVQFRLQRRWVTYA</sequence>
<organism evidence="10 11">
    <name type="scientific">Jiangella asiatica</name>
    <dbReference type="NCBI Taxonomy" id="2530372"/>
    <lineage>
        <taxon>Bacteria</taxon>
        <taxon>Bacillati</taxon>
        <taxon>Actinomycetota</taxon>
        <taxon>Actinomycetes</taxon>
        <taxon>Jiangellales</taxon>
        <taxon>Jiangellaceae</taxon>
        <taxon>Jiangella</taxon>
    </lineage>
</organism>
<feature type="transmembrane region" description="Helical" evidence="7">
    <location>
        <begin position="140"/>
        <end position="160"/>
    </location>
</feature>
<evidence type="ECO:0000313" key="10">
    <source>
        <dbReference type="EMBL" id="TDE13018.1"/>
    </source>
</evidence>
<dbReference type="PANTHER" id="PTHR30193:SF41">
    <property type="entry name" value="DIACETYLCHITOBIOSE UPTAKE SYSTEM PERMEASE PROTEIN NGCF"/>
    <property type="match status" value="1"/>
</dbReference>
<dbReference type="PANTHER" id="PTHR30193">
    <property type="entry name" value="ABC TRANSPORTER PERMEASE PROTEIN"/>
    <property type="match status" value="1"/>
</dbReference>
<proteinExistence type="inferred from homology"/>
<keyword evidence="6 7" id="KW-0472">Membrane</keyword>
<feature type="transmembrane region" description="Helical" evidence="7">
    <location>
        <begin position="189"/>
        <end position="213"/>
    </location>
</feature>
<keyword evidence="5 7" id="KW-1133">Transmembrane helix</keyword>
<feature type="transmembrane region" description="Helical" evidence="7">
    <location>
        <begin position="45"/>
        <end position="63"/>
    </location>
</feature>
<dbReference type="InterPro" id="IPR000515">
    <property type="entry name" value="MetI-like"/>
</dbReference>
<evidence type="ECO:0000256" key="4">
    <source>
        <dbReference type="ARBA" id="ARBA00022692"/>
    </source>
</evidence>
<keyword evidence="2 7" id="KW-0813">Transport</keyword>
<dbReference type="RefSeq" id="WP_131892545.1">
    <property type="nucleotide sequence ID" value="NZ_SMKZ01000006.1"/>
</dbReference>
<gene>
    <name evidence="10" type="ORF">E1269_06390</name>
</gene>
<accession>A0A4V2Z3K9</accession>
<keyword evidence="11" id="KW-1185">Reference proteome</keyword>
<dbReference type="Gene3D" id="1.10.3720.10">
    <property type="entry name" value="MetI-like"/>
    <property type="match status" value="1"/>
</dbReference>
<evidence type="ECO:0000256" key="7">
    <source>
        <dbReference type="RuleBase" id="RU363032"/>
    </source>
</evidence>
<feature type="transmembrane region" description="Helical" evidence="7">
    <location>
        <begin position="107"/>
        <end position="128"/>
    </location>
</feature>
<evidence type="ECO:0000256" key="1">
    <source>
        <dbReference type="ARBA" id="ARBA00004651"/>
    </source>
</evidence>
<comment type="similarity">
    <text evidence="7">Belongs to the binding-protein-dependent transport system permease family.</text>
</comment>
<name>A0A4V2Z3K9_9ACTN</name>
<evidence type="ECO:0000313" key="11">
    <source>
        <dbReference type="Proteomes" id="UP000294739"/>
    </source>
</evidence>
<dbReference type="AlphaFoldDB" id="A0A4V2Z3K9"/>
<dbReference type="InParanoid" id="A0A4V2Z3K9"/>
<feature type="compositionally biased region" description="Gly residues" evidence="8">
    <location>
        <begin position="21"/>
        <end position="30"/>
    </location>
</feature>
<evidence type="ECO:0000256" key="3">
    <source>
        <dbReference type="ARBA" id="ARBA00022475"/>
    </source>
</evidence>
<evidence type="ECO:0000256" key="6">
    <source>
        <dbReference type="ARBA" id="ARBA00023136"/>
    </source>
</evidence>
<comment type="subcellular location">
    <subcellularLocation>
        <location evidence="1 7">Cell membrane</location>
        <topology evidence="1 7">Multi-pass membrane protein</topology>
    </subcellularLocation>
</comment>
<keyword evidence="3" id="KW-1003">Cell membrane</keyword>
<dbReference type="Pfam" id="PF00528">
    <property type="entry name" value="BPD_transp_1"/>
    <property type="match status" value="1"/>
</dbReference>
<comment type="caution">
    <text evidence="10">The sequence shown here is derived from an EMBL/GenBank/DDBJ whole genome shotgun (WGS) entry which is preliminary data.</text>
</comment>
<feature type="compositionally biased region" description="Low complexity" evidence="8">
    <location>
        <begin position="1"/>
        <end position="20"/>
    </location>
</feature>
<feature type="transmembrane region" description="Helical" evidence="7">
    <location>
        <begin position="234"/>
        <end position="256"/>
    </location>
</feature>
<dbReference type="CDD" id="cd06261">
    <property type="entry name" value="TM_PBP2"/>
    <property type="match status" value="1"/>
</dbReference>
<dbReference type="PROSITE" id="PS50928">
    <property type="entry name" value="ABC_TM1"/>
    <property type="match status" value="1"/>
</dbReference>
<protein>
    <submittedName>
        <fullName evidence="10">Sugar ABC transporter permease</fullName>
    </submittedName>
</protein>
<evidence type="ECO:0000256" key="2">
    <source>
        <dbReference type="ARBA" id="ARBA00022448"/>
    </source>
</evidence>
<feature type="region of interest" description="Disordered" evidence="8">
    <location>
        <begin position="1"/>
        <end position="35"/>
    </location>
</feature>
<dbReference type="InterPro" id="IPR051393">
    <property type="entry name" value="ABC_transporter_permease"/>
</dbReference>
<evidence type="ECO:0000256" key="5">
    <source>
        <dbReference type="ARBA" id="ARBA00022989"/>
    </source>
</evidence>
<feature type="domain" description="ABC transmembrane type-1" evidence="9">
    <location>
        <begin position="102"/>
        <end position="317"/>
    </location>
</feature>
<evidence type="ECO:0000256" key="8">
    <source>
        <dbReference type="SAM" id="MobiDB-lite"/>
    </source>
</evidence>
<dbReference type="SUPFAM" id="SSF161098">
    <property type="entry name" value="MetI-like"/>
    <property type="match status" value="1"/>
</dbReference>
<dbReference type="EMBL" id="SMKZ01000006">
    <property type="protein sequence ID" value="TDE13018.1"/>
    <property type="molecule type" value="Genomic_DNA"/>
</dbReference>
<dbReference type="OrthoDB" id="4053402at2"/>
<reference evidence="10 11" key="1">
    <citation type="submission" date="2019-03" db="EMBL/GenBank/DDBJ databases">
        <title>Draft genome sequences of novel Actinobacteria.</title>
        <authorList>
            <person name="Sahin N."/>
            <person name="Ay H."/>
            <person name="Saygin H."/>
        </authorList>
    </citation>
    <scope>NUCLEOTIDE SEQUENCE [LARGE SCALE GENOMIC DNA]</scope>
    <source>
        <strain evidence="10 11">5K138</strain>
    </source>
</reference>
<evidence type="ECO:0000259" key="9">
    <source>
        <dbReference type="PROSITE" id="PS50928"/>
    </source>
</evidence>
<dbReference type="Proteomes" id="UP000294739">
    <property type="component" value="Unassembled WGS sequence"/>
</dbReference>
<dbReference type="InterPro" id="IPR035906">
    <property type="entry name" value="MetI-like_sf"/>
</dbReference>
<dbReference type="GO" id="GO:0055085">
    <property type="term" value="P:transmembrane transport"/>
    <property type="evidence" value="ECO:0007669"/>
    <property type="project" value="InterPro"/>
</dbReference>
<feature type="transmembrane region" description="Helical" evidence="7">
    <location>
        <begin position="298"/>
        <end position="318"/>
    </location>
</feature>